<dbReference type="SUPFAM" id="SSF52009">
    <property type="entry name" value="Phosphohistidine domain"/>
    <property type="match status" value="1"/>
</dbReference>
<name>A0ABV8LSW0_9ACTN</name>
<dbReference type="PANTHER" id="PTHR43615">
    <property type="entry name" value="PHOSPHOENOLPYRUVATE SYNTHASE-RELATED"/>
    <property type="match status" value="1"/>
</dbReference>
<dbReference type="Proteomes" id="UP001595816">
    <property type="component" value="Unassembled WGS sequence"/>
</dbReference>
<dbReference type="Gene3D" id="3.30.470.20">
    <property type="entry name" value="ATP-grasp fold, B domain"/>
    <property type="match status" value="1"/>
</dbReference>
<dbReference type="SUPFAM" id="SSF56059">
    <property type="entry name" value="Glutathione synthetase ATP-binding domain-like"/>
    <property type="match status" value="1"/>
</dbReference>
<dbReference type="InterPro" id="IPR051549">
    <property type="entry name" value="PEP_Utilizing_Enz"/>
</dbReference>
<evidence type="ECO:0000313" key="4">
    <source>
        <dbReference type="Proteomes" id="UP001595816"/>
    </source>
</evidence>
<dbReference type="InterPro" id="IPR002192">
    <property type="entry name" value="PPDK_AMP/ATP-bd"/>
</dbReference>
<organism evidence="3 4">
    <name type="scientific">Hamadaea flava</name>
    <dbReference type="NCBI Taxonomy" id="1742688"/>
    <lineage>
        <taxon>Bacteria</taxon>
        <taxon>Bacillati</taxon>
        <taxon>Actinomycetota</taxon>
        <taxon>Actinomycetes</taxon>
        <taxon>Micromonosporales</taxon>
        <taxon>Micromonosporaceae</taxon>
        <taxon>Hamadaea</taxon>
    </lineage>
</organism>
<dbReference type="Gene3D" id="3.50.30.10">
    <property type="entry name" value="Phosphohistidine domain"/>
    <property type="match status" value="1"/>
</dbReference>
<dbReference type="Pfam" id="PF00391">
    <property type="entry name" value="PEP-utilizers"/>
    <property type="match status" value="1"/>
</dbReference>
<proteinExistence type="predicted"/>
<dbReference type="EMBL" id="JBHSAY010000015">
    <property type="protein sequence ID" value="MFC4133855.1"/>
    <property type="molecule type" value="Genomic_DNA"/>
</dbReference>
<dbReference type="InterPro" id="IPR008279">
    <property type="entry name" value="PEP-util_enz_mobile_dom"/>
</dbReference>
<gene>
    <name evidence="3" type="ORF">ACFOZ4_24850</name>
</gene>
<accession>A0ABV8LSW0</accession>
<evidence type="ECO:0000259" key="2">
    <source>
        <dbReference type="Pfam" id="PF01326"/>
    </source>
</evidence>
<protein>
    <submittedName>
        <fullName evidence="3">PEP/pyruvate-binding domain-containing protein</fullName>
    </submittedName>
</protein>
<sequence length="386" mass="39375">MIVPLAQATVSSCGAKAAALGVLRRAGLPVPDGFVVPFDAYRRAEGEADAALPDDLFDAVRRGLDEIGDPPVAVRSSAAHEDSATASAAGQYDSVLGVRGVGAVAQAIRACWASLHSARAVAYQDVAGSEPATAVLIQRLVDADVAGVMFTGGPDGSTAIEASWGLGPSVVGGVVTPDAYQVMDGVVSATVGDKRVRLDRRAGGLVRDIVPGSDRVRPCLDDATAVRLARLGDVVAGLSGAPQDIEWAITGETIWLLQSRPITVAPPAALLLTSDPAGAFTGTPASRGSATGVARVVHSPADFGRLRPGDILVCRYTDPAWTPLFRVAAGVVTETGGVLSHAAIVAREYRIPAVLGLPRAMTVLRDGAVITVDGTAGTVTATDPPT</sequence>
<dbReference type="InterPro" id="IPR013815">
    <property type="entry name" value="ATP_grasp_subdomain_1"/>
</dbReference>
<dbReference type="InterPro" id="IPR036637">
    <property type="entry name" value="Phosphohistidine_dom_sf"/>
</dbReference>
<dbReference type="Pfam" id="PF01326">
    <property type="entry name" value="PPDK_N"/>
    <property type="match status" value="1"/>
</dbReference>
<dbReference type="PANTHER" id="PTHR43615:SF1">
    <property type="entry name" value="PPDK_N DOMAIN-CONTAINING PROTEIN"/>
    <property type="match status" value="1"/>
</dbReference>
<evidence type="ECO:0000313" key="3">
    <source>
        <dbReference type="EMBL" id="MFC4133855.1"/>
    </source>
</evidence>
<evidence type="ECO:0000259" key="1">
    <source>
        <dbReference type="Pfam" id="PF00391"/>
    </source>
</evidence>
<keyword evidence="4" id="KW-1185">Reference proteome</keyword>
<feature type="domain" description="PEP-utilising enzyme mobile" evidence="1">
    <location>
        <begin position="307"/>
        <end position="377"/>
    </location>
</feature>
<comment type="caution">
    <text evidence="3">The sequence shown here is derived from an EMBL/GenBank/DDBJ whole genome shotgun (WGS) entry which is preliminary data.</text>
</comment>
<dbReference type="Gene3D" id="3.30.1490.20">
    <property type="entry name" value="ATP-grasp fold, A domain"/>
    <property type="match status" value="2"/>
</dbReference>
<feature type="domain" description="Pyruvate phosphate dikinase AMP/ATP-binding" evidence="2">
    <location>
        <begin position="49"/>
        <end position="266"/>
    </location>
</feature>
<dbReference type="RefSeq" id="WP_253761945.1">
    <property type="nucleotide sequence ID" value="NZ_JAMZDZ010000001.1"/>
</dbReference>
<reference evidence="4" key="1">
    <citation type="journal article" date="2019" name="Int. J. Syst. Evol. Microbiol.">
        <title>The Global Catalogue of Microorganisms (GCM) 10K type strain sequencing project: providing services to taxonomists for standard genome sequencing and annotation.</title>
        <authorList>
            <consortium name="The Broad Institute Genomics Platform"/>
            <consortium name="The Broad Institute Genome Sequencing Center for Infectious Disease"/>
            <person name="Wu L."/>
            <person name="Ma J."/>
        </authorList>
    </citation>
    <scope>NUCLEOTIDE SEQUENCE [LARGE SCALE GENOMIC DNA]</scope>
    <source>
        <strain evidence="4">CGMCC 4.7289</strain>
    </source>
</reference>